<protein>
    <recommendedName>
        <fullName evidence="3">EF-hand domain-containing protein</fullName>
    </recommendedName>
</protein>
<organism evidence="1 2">
    <name type="scientific">Flavobacterium ginsengisoli</name>
    <dbReference type="NCBI Taxonomy" id="871694"/>
    <lineage>
        <taxon>Bacteria</taxon>
        <taxon>Pseudomonadati</taxon>
        <taxon>Bacteroidota</taxon>
        <taxon>Flavobacteriia</taxon>
        <taxon>Flavobacteriales</taxon>
        <taxon>Flavobacteriaceae</taxon>
        <taxon>Flavobacterium</taxon>
    </lineage>
</organism>
<dbReference type="RefSeq" id="WP_177211997.1">
    <property type="nucleotide sequence ID" value="NZ_BAABDT010000003.1"/>
</dbReference>
<gene>
    <name evidence="1" type="ORF">GCM10022422_18240</name>
</gene>
<keyword evidence="2" id="KW-1185">Reference proteome</keyword>
<dbReference type="Proteomes" id="UP001501367">
    <property type="component" value="Unassembled WGS sequence"/>
</dbReference>
<evidence type="ECO:0008006" key="3">
    <source>
        <dbReference type="Google" id="ProtNLM"/>
    </source>
</evidence>
<name>A0ABP7FBW0_9FLAO</name>
<comment type="caution">
    <text evidence="1">The sequence shown here is derived from an EMBL/GenBank/DDBJ whole genome shotgun (WGS) entry which is preliminary data.</text>
</comment>
<evidence type="ECO:0000313" key="1">
    <source>
        <dbReference type="EMBL" id="GAA3735662.1"/>
    </source>
</evidence>
<sequence>MSKLHFYRNSVKDADGDGTLDKEGFSAVLSWGEVKSGYTYEVRSGTRVSGDSYPCTTGATKDGTAKFGKKSA</sequence>
<proteinExistence type="predicted"/>
<reference evidence="2" key="1">
    <citation type="journal article" date="2019" name="Int. J. Syst. Evol. Microbiol.">
        <title>The Global Catalogue of Microorganisms (GCM) 10K type strain sequencing project: providing services to taxonomists for standard genome sequencing and annotation.</title>
        <authorList>
            <consortium name="The Broad Institute Genomics Platform"/>
            <consortium name="The Broad Institute Genome Sequencing Center for Infectious Disease"/>
            <person name="Wu L."/>
            <person name="Ma J."/>
        </authorList>
    </citation>
    <scope>NUCLEOTIDE SEQUENCE [LARGE SCALE GENOMIC DNA]</scope>
    <source>
        <strain evidence="2">JCM 17336</strain>
    </source>
</reference>
<dbReference type="EMBL" id="BAABDT010000003">
    <property type="protein sequence ID" value="GAA3735662.1"/>
    <property type="molecule type" value="Genomic_DNA"/>
</dbReference>
<evidence type="ECO:0000313" key="2">
    <source>
        <dbReference type="Proteomes" id="UP001501367"/>
    </source>
</evidence>
<accession>A0ABP7FBW0</accession>